<dbReference type="SUPFAM" id="SSF53474">
    <property type="entry name" value="alpha/beta-Hydrolases"/>
    <property type="match status" value="1"/>
</dbReference>
<evidence type="ECO:0000313" key="3">
    <source>
        <dbReference type="EMBL" id="KAG6529808.1"/>
    </source>
</evidence>
<keyword evidence="4" id="KW-1185">Reference proteome</keyword>
<dbReference type="PANTHER" id="PTHR11802:SF498">
    <property type="entry name" value="OS03G0393066 PROTEIN"/>
    <property type="match status" value="1"/>
</dbReference>
<evidence type="ECO:0000256" key="2">
    <source>
        <dbReference type="RuleBase" id="RU361156"/>
    </source>
</evidence>
<dbReference type="Pfam" id="PF00450">
    <property type="entry name" value="Peptidase_S10"/>
    <property type="match status" value="2"/>
</dbReference>
<proteinExistence type="inferred from homology"/>
<dbReference type="PANTHER" id="PTHR11802">
    <property type="entry name" value="SERINE PROTEASE FAMILY S10 SERINE CARBOXYPEPTIDASE"/>
    <property type="match status" value="1"/>
</dbReference>
<feature type="chain" id="PRO_5035341655" description="Carboxypeptidase" evidence="2">
    <location>
        <begin position="25"/>
        <end position="470"/>
    </location>
</feature>
<comment type="similarity">
    <text evidence="1 2">Belongs to the peptidase S10 family.</text>
</comment>
<reference evidence="3 4" key="1">
    <citation type="submission" date="2020-08" db="EMBL/GenBank/DDBJ databases">
        <title>Plant Genome Project.</title>
        <authorList>
            <person name="Zhang R.-G."/>
        </authorList>
    </citation>
    <scope>NUCLEOTIDE SEQUENCE [LARGE SCALE GENOMIC DNA]</scope>
    <source>
        <tissue evidence="3">Rhizome</tissue>
    </source>
</reference>
<gene>
    <name evidence="3" type="ORF">ZIOFF_012022</name>
</gene>
<dbReference type="EC" id="3.4.16.-" evidence="2"/>
<protein>
    <recommendedName>
        <fullName evidence="2">Carboxypeptidase</fullName>
        <ecNumber evidence="2">3.4.16.-</ecNumber>
    </recommendedName>
</protein>
<dbReference type="InterPro" id="IPR029058">
    <property type="entry name" value="AB_hydrolase_fold"/>
</dbReference>
<dbReference type="FunFam" id="3.40.50.1820:FF:000123">
    <property type="entry name" value="Carboxypeptidase"/>
    <property type="match status" value="1"/>
</dbReference>
<keyword evidence="2" id="KW-0645">Protease</keyword>
<dbReference type="Gene3D" id="3.40.50.1820">
    <property type="entry name" value="alpha/beta hydrolase"/>
    <property type="match status" value="1"/>
</dbReference>
<evidence type="ECO:0000313" key="4">
    <source>
        <dbReference type="Proteomes" id="UP000734854"/>
    </source>
</evidence>
<dbReference type="GO" id="GO:0006508">
    <property type="term" value="P:proteolysis"/>
    <property type="evidence" value="ECO:0007669"/>
    <property type="project" value="UniProtKB-KW"/>
</dbReference>
<dbReference type="EMBL" id="JACMSC010000003">
    <property type="protein sequence ID" value="KAG6529808.1"/>
    <property type="molecule type" value="Genomic_DNA"/>
</dbReference>
<dbReference type="Proteomes" id="UP000734854">
    <property type="component" value="Unassembled WGS sequence"/>
</dbReference>
<name>A0A8J5HRQ4_ZINOF</name>
<accession>A0A8J5HRQ4</accession>
<dbReference type="GO" id="GO:0004185">
    <property type="term" value="F:serine-type carboxypeptidase activity"/>
    <property type="evidence" value="ECO:0007669"/>
    <property type="project" value="UniProtKB-UniRule"/>
</dbReference>
<dbReference type="AlphaFoldDB" id="A0A8J5HRQ4"/>
<feature type="signal peptide" evidence="2">
    <location>
        <begin position="1"/>
        <end position="24"/>
    </location>
</feature>
<dbReference type="InterPro" id="IPR018202">
    <property type="entry name" value="Ser_caboxypep_ser_AS"/>
</dbReference>
<dbReference type="InterPro" id="IPR001563">
    <property type="entry name" value="Peptidase_S10"/>
</dbReference>
<organism evidence="3 4">
    <name type="scientific">Zingiber officinale</name>
    <name type="common">Ginger</name>
    <name type="synonym">Amomum zingiber</name>
    <dbReference type="NCBI Taxonomy" id="94328"/>
    <lineage>
        <taxon>Eukaryota</taxon>
        <taxon>Viridiplantae</taxon>
        <taxon>Streptophyta</taxon>
        <taxon>Embryophyta</taxon>
        <taxon>Tracheophyta</taxon>
        <taxon>Spermatophyta</taxon>
        <taxon>Magnoliopsida</taxon>
        <taxon>Liliopsida</taxon>
        <taxon>Zingiberales</taxon>
        <taxon>Zingiberaceae</taxon>
        <taxon>Zingiber</taxon>
    </lineage>
</organism>
<keyword evidence="2" id="KW-0378">Hydrolase</keyword>
<keyword evidence="2" id="KW-0732">Signal</keyword>
<dbReference type="PROSITE" id="PS00131">
    <property type="entry name" value="CARBOXYPEPT_SER_SER"/>
    <property type="match status" value="1"/>
</dbReference>
<sequence length="470" mass="52833">MKSFRFFLPLLFCFASFYVEVVSSIGTSDGAEEWGYVEVRPGAHMFWWLYRSPQRVDNGSTPWPTILWLQGGPSVSGIGIGNFQEIGPLDTNLKPRNSTWLQKADLLFVVSFHAGLFPPSTTCSSSINEMGITQENPVGTGFSFVEEESLLAKSDWEAAADLTAFLKKLYNGNAAMQQKNSPLFVVAESYGGRFAVTTALSVLHAIRAGKLKLKLGGVALVSSWISPEDYVLSWGPLLQDMSRLDAKDAEKSNSMARVIKEEIDNGELANATNTWRVLKYFISAGSNRVSFYNFLLDAGMEPITQMLTTKTYSSYLSSQSSTSVDLPRFMNGVIRKKLKIIPEHVKWQERSDLVFDYFSNGFMQPRIKEVDRLLSLGITVAIYNGQVDLICSNKGTHAWVQKLKWKGLKKFTNTPRSPLYCNSEEAGVTKGFFKSYQNLQFYWILRAGHFVRISTTRQQKFLQKSKQKSS</sequence>
<keyword evidence="2" id="KW-0121">Carboxypeptidase</keyword>
<evidence type="ECO:0000256" key="1">
    <source>
        <dbReference type="ARBA" id="ARBA00009431"/>
    </source>
</evidence>
<comment type="caution">
    <text evidence="3">The sequence shown here is derived from an EMBL/GenBank/DDBJ whole genome shotgun (WGS) entry which is preliminary data.</text>
</comment>